<evidence type="ECO:0000256" key="3">
    <source>
        <dbReference type="ARBA" id="ARBA00022989"/>
    </source>
</evidence>
<comment type="subcellular location">
    <subcellularLocation>
        <location evidence="1">Membrane</location>
        <topology evidence="1">Multi-pass membrane protein</topology>
    </subcellularLocation>
</comment>
<feature type="transmembrane region" description="Helical" evidence="5">
    <location>
        <begin position="233"/>
        <end position="255"/>
    </location>
</feature>
<keyword evidence="4 5" id="KW-0472">Membrane</keyword>
<dbReference type="Proteomes" id="UP000829291">
    <property type="component" value="Chromosome 1"/>
</dbReference>
<keyword evidence="6" id="KW-1185">Reference proteome</keyword>
<feature type="transmembrane region" description="Helical" evidence="5">
    <location>
        <begin position="179"/>
        <end position="199"/>
    </location>
</feature>
<feature type="transmembrane region" description="Helical" evidence="5">
    <location>
        <begin position="261"/>
        <end position="281"/>
    </location>
</feature>
<evidence type="ECO:0000256" key="2">
    <source>
        <dbReference type="ARBA" id="ARBA00022692"/>
    </source>
</evidence>
<dbReference type="GeneID" id="107223469"/>
<comment type="similarity">
    <text evidence="5">Belongs to the BI1 family.</text>
</comment>
<evidence type="ECO:0000313" key="6">
    <source>
        <dbReference type="Proteomes" id="UP000829291"/>
    </source>
</evidence>
<dbReference type="RefSeq" id="XP_046593720.1">
    <property type="nucleotide sequence ID" value="XM_046737764.1"/>
</dbReference>
<dbReference type="CDD" id="cd10429">
    <property type="entry name" value="GAAP_like"/>
    <property type="match status" value="1"/>
</dbReference>
<gene>
    <name evidence="7" type="primary">LOC107223469</name>
</gene>
<evidence type="ECO:0000256" key="5">
    <source>
        <dbReference type="RuleBase" id="RU004379"/>
    </source>
</evidence>
<dbReference type="Pfam" id="PF01027">
    <property type="entry name" value="Bax1-I"/>
    <property type="match status" value="1"/>
</dbReference>
<evidence type="ECO:0000313" key="7">
    <source>
        <dbReference type="RefSeq" id="XP_046593720.1"/>
    </source>
</evidence>
<feature type="transmembrane region" description="Helical" evidence="5">
    <location>
        <begin position="154"/>
        <end position="172"/>
    </location>
</feature>
<evidence type="ECO:0000256" key="1">
    <source>
        <dbReference type="ARBA" id="ARBA00004141"/>
    </source>
</evidence>
<keyword evidence="2 5" id="KW-0812">Transmembrane</keyword>
<reference evidence="7" key="1">
    <citation type="submission" date="2025-08" db="UniProtKB">
        <authorList>
            <consortium name="RefSeq"/>
        </authorList>
    </citation>
    <scope>IDENTIFICATION</scope>
    <source>
        <tissue evidence="7">Thorax and Abdomen</tissue>
    </source>
</reference>
<name>A0ABM3G0C4_NEOLC</name>
<dbReference type="PANTHER" id="PTHR23291:SF50">
    <property type="entry name" value="PROTEIN LIFEGUARD 4"/>
    <property type="match status" value="1"/>
</dbReference>
<feature type="transmembrane region" description="Helical" evidence="5">
    <location>
        <begin position="121"/>
        <end position="142"/>
    </location>
</feature>
<protein>
    <submittedName>
        <fullName evidence="7">Protein lifeguard 4 isoform X1</fullName>
    </submittedName>
</protein>
<accession>A0ABM3G0C4</accession>
<keyword evidence="3 5" id="KW-1133">Transmembrane helix</keyword>
<organism evidence="6 7">
    <name type="scientific">Neodiprion lecontei</name>
    <name type="common">Redheaded pine sawfly</name>
    <dbReference type="NCBI Taxonomy" id="441921"/>
    <lineage>
        <taxon>Eukaryota</taxon>
        <taxon>Metazoa</taxon>
        <taxon>Ecdysozoa</taxon>
        <taxon>Arthropoda</taxon>
        <taxon>Hexapoda</taxon>
        <taxon>Insecta</taxon>
        <taxon>Pterygota</taxon>
        <taxon>Neoptera</taxon>
        <taxon>Endopterygota</taxon>
        <taxon>Hymenoptera</taxon>
        <taxon>Tenthredinoidea</taxon>
        <taxon>Diprionidae</taxon>
        <taxon>Diprioninae</taxon>
        <taxon>Neodiprion</taxon>
    </lineage>
</organism>
<sequence>MAPMVNHRERYDSMRSVCSVVCSFHAYVYGVVVTLNFTRIISEKAKKSQITPRDSFRFHCKGITSIYNQLEMATVPLMFAEEDIEGGGKEETSNGIENDFAYNNNVQNANIKIRMAFLRKVYGLLSVQLLMTIVVAAICMLSKPVRLFIHQNEWMVGLSFFMTLGFMMALIFKRREHPMNLILLGAFTLVQSYTVGVIVTMYDQAIVLEALLITLTVVAGLTAYTFQTKKDFSFLGFGLFAGLCALLVGGILQIFVQSTGFELLLSIGGALLFSMFIIFDTQLLMRTLSPEEYILATINLYMDIINLFVHILRALAASRQ</sequence>
<evidence type="ECO:0000256" key="4">
    <source>
        <dbReference type="ARBA" id="ARBA00023136"/>
    </source>
</evidence>
<dbReference type="InterPro" id="IPR006214">
    <property type="entry name" value="Bax_inhibitor_1-related"/>
</dbReference>
<proteinExistence type="inferred from homology"/>
<feature type="transmembrane region" description="Helical" evidence="5">
    <location>
        <begin position="14"/>
        <end position="37"/>
    </location>
</feature>
<dbReference type="PANTHER" id="PTHR23291">
    <property type="entry name" value="BAX INHIBITOR-RELATED"/>
    <property type="match status" value="1"/>
</dbReference>
<feature type="transmembrane region" description="Helical" evidence="5">
    <location>
        <begin position="205"/>
        <end position="226"/>
    </location>
</feature>